<dbReference type="InterPro" id="IPR051448">
    <property type="entry name" value="CdaR-like_regulators"/>
</dbReference>
<dbReference type="PANTHER" id="PTHR33744">
    <property type="entry name" value="CARBOHYDRATE DIACID REGULATOR"/>
    <property type="match status" value="1"/>
</dbReference>
<organism evidence="4 5">
    <name type="scientific">Rossellomorea marisflavi</name>
    <dbReference type="NCBI Taxonomy" id="189381"/>
    <lineage>
        <taxon>Bacteria</taxon>
        <taxon>Bacillati</taxon>
        <taxon>Bacillota</taxon>
        <taxon>Bacilli</taxon>
        <taxon>Bacillales</taxon>
        <taxon>Bacillaceae</taxon>
        <taxon>Rossellomorea</taxon>
    </lineage>
</organism>
<dbReference type="Proteomes" id="UP000322997">
    <property type="component" value="Unassembled WGS sequence"/>
</dbReference>
<evidence type="ECO:0000256" key="1">
    <source>
        <dbReference type="ARBA" id="ARBA00006754"/>
    </source>
</evidence>
<dbReference type="Pfam" id="PF13556">
    <property type="entry name" value="HTH_30"/>
    <property type="match status" value="1"/>
</dbReference>
<dbReference type="InterPro" id="IPR042070">
    <property type="entry name" value="PucR_C-HTH_sf"/>
</dbReference>
<evidence type="ECO:0000313" key="4">
    <source>
        <dbReference type="EMBL" id="TYS55287.1"/>
    </source>
</evidence>
<sequence>MNAKGVVRMDKSSEQLDPFKGPFQSLEELADAISETIGCPITIEDANHRILAYSTHDDDVDPARMATIMRRKVPDNVIKSLWKNGVIPKLFDSDEPVIIPAISEVGLGKRVAISVWKNDEILGFIWGQVTWDITDEELDFFRKAGKVVKNQMLSLKIRKKAGEEGHKDFFWQLLTGHLRDRGKIDSLSEKYHLTMNGSTGIVVFEFPEEIQQSLERHVNYYIQASSYIKLITSTTDENQLILLVRPFQDEGPARQIKDFVRDFVEEISSRLGVPELKGAAGTLYRSPVSIRDSYKEALYVLSIKDRFKYEASGIYTYQELGIFQFIDELYEKRVRDGYQNYHLEKLMEYDRKHHSQLLETIDMYLRYDCNVNEASKALHVHANTLNYRLKRIGEITEMDLKDPNQKMTLYLDLKIEQMKK</sequence>
<name>A0A5D4RVG2_9BACI</name>
<dbReference type="Pfam" id="PF17853">
    <property type="entry name" value="GGDEF_2"/>
    <property type="match status" value="1"/>
</dbReference>
<dbReference type="PANTHER" id="PTHR33744:SF1">
    <property type="entry name" value="DNA-BINDING TRANSCRIPTIONAL ACTIVATOR ADER"/>
    <property type="match status" value="1"/>
</dbReference>
<accession>A0A5D4RVG2</accession>
<protein>
    <submittedName>
        <fullName evidence="4">PucR family transcriptional regulator</fullName>
    </submittedName>
</protein>
<evidence type="ECO:0000259" key="2">
    <source>
        <dbReference type="Pfam" id="PF13556"/>
    </source>
</evidence>
<evidence type="ECO:0000313" key="5">
    <source>
        <dbReference type="Proteomes" id="UP000322997"/>
    </source>
</evidence>
<dbReference type="InterPro" id="IPR025736">
    <property type="entry name" value="PucR_C-HTH_dom"/>
</dbReference>
<proteinExistence type="inferred from homology"/>
<comment type="similarity">
    <text evidence="1">Belongs to the CdaR family.</text>
</comment>
<dbReference type="AlphaFoldDB" id="A0A5D4RVG2"/>
<comment type="caution">
    <text evidence="4">The sequence shown here is derived from an EMBL/GenBank/DDBJ whole genome shotgun (WGS) entry which is preliminary data.</text>
</comment>
<gene>
    <name evidence="4" type="ORF">FZC83_10125</name>
</gene>
<dbReference type="Gene3D" id="1.10.10.2840">
    <property type="entry name" value="PucR C-terminal helix-turn-helix domain"/>
    <property type="match status" value="1"/>
</dbReference>
<dbReference type="InterPro" id="IPR041522">
    <property type="entry name" value="CdaR_GGDEF"/>
</dbReference>
<dbReference type="EMBL" id="VTEQ01000002">
    <property type="protein sequence ID" value="TYS55287.1"/>
    <property type="molecule type" value="Genomic_DNA"/>
</dbReference>
<feature type="domain" description="PucR C-terminal helix-turn-helix" evidence="2">
    <location>
        <begin position="357"/>
        <end position="415"/>
    </location>
</feature>
<reference evidence="4 5" key="1">
    <citation type="submission" date="2019-08" db="EMBL/GenBank/DDBJ databases">
        <title>Bacillus genomes from the desert of Cuatro Cienegas, Coahuila.</title>
        <authorList>
            <person name="Olmedo-Alvarez G."/>
        </authorList>
    </citation>
    <scope>NUCLEOTIDE SEQUENCE [LARGE SCALE GENOMIC DNA]</scope>
    <source>
        <strain evidence="4 5">CH108_3D</strain>
    </source>
</reference>
<feature type="domain" description="CdaR GGDEF-like" evidence="3">
    <location>
        <begin position="176"/>
        <end position="303"/>
    </location>
</feature>
<evidence type="ECO:0000259" key="3">
    <source>
        <dbReference type="Pfam" id="PF17853"/>
    </source>
</evidence>